<dbReference type="RefSeq" id="WP_394846902.1">
    <property type="nucleotide sequence ID" value="NZ_CP089982.1"/>
</dbReference>
<gene>
    <name evidence="1" type="ORF">LZC95_05475</name>
</gene>
<accession>A0ABZ2KC70</accession>
<protein>
    <submittedName>
        <fullName evidence="1">DUF3291 domain-containing protein</fullName>
    </submittedName>
</protein>
<evidence type="ECO:0000313" key="1">
    <source>
        <dbReference type="EMBL" id="WXA96286.1"/>
    </source>
</evidence>
<reference evidence="1 2" key="1">
    <citation type="submission" date="2021-12" db="EMBL/GenBank/DDBJ databases">
        <title>Discovery of the Pendulisporaceae a myxobacterial family with distinct sporulation behavior and unique specialized metabolism.</title>
        <authorList>
            <person name="Garcia R."/>
            <person name="Popoff A."/>
            <person name="Bader C.D."/>
            <person name="Loehr J."/>
            <person name="Walesch S."/>
            <person name="Walt C."/>
            <person name="Boldt J."/>
            <person name="Bunk B."/>
            <person name="Haeckl F.J.F.P.J."/>
            <person name="Gunesch A.P."/>
            <person name="Birkelbach J."/>
            <person name="Nuebel U."/>
            <person name="Pietschmann T."/>
            <person name="Bach T."/>
            <person name="Mueller R."/>
        </authorList>
    </citation>
    <scope>NUCLEOTIDE SEQUENCE [LARGE SCALE GENOMIC DNA]</scope>
    <source>
        <strain evidence="1 2">MSr12523</strain>
    </source>
</reference>
<dbReference type="EMBL" id="CP089982">
    <property type="protein sequence ID" value="WXA96286.1"/>
    <property type="molecule type" value="Genomic_DNA"/>
</dbReference>
<organism evidence="1 2">
    <name type="scientific">Pendulispora brunnea</name>
    <dbReference type="NCBI Taxonomy" id="2905690"/>
    <lineage>
        <taxon>Bacteria</taxon>
        <taxon>Pseudomonadati</taxon>
        <taxon>Myxococcota</taxon>
        <taxon>Myxococcia</taxon>
        <taxon>Myxococcales</taxon>
        <taxon>Sorangiineae</taxon>
        <taxon>Pendulisporaceae</taxon>
        <taxon>Pendulispora</taxon>
    </lineage>
</organism>
<dbReference type="Proteomes" id="UP001379533">
    <property type="component" value="Chromosome"/>
</dbReference>
<keyword evidence="2" id="KW-1185">Reference proteome</keyword>
<proteinExistence type="predicted"/>
<name>A0ABZ2KC70_9BACT</name>
<evidence type="ECO:0000313" key="2">
    <source>
        <dbReference type="Proteomes" id="UP001379533"/>
    </source>
</evidence>
<sequence>MTRLGYVLASGAVMAIAVGCSSSDNNDNTPPKKTIAELAKCDESDTVDDLPWSGTQIDSGTGKLKEPLPAGFVIATTVGWPTDEGRPVIQQKTIESIGISFTYPGLLAAKFGTSKRCGSGRSLSIWKDEASMMAWVIGKDHRAVMPLAGTHTHGWETTHWSSATNNELPTWDDARAKLDAARNGK</sequence>
<dbReference type="PROSITE" id="PS51257">
    <property type="entry name" value="PROKAR_LIPOPROTEIN"/>
    <property type="match status" value="1"/>
</dbReference>